<gene>
    <name evidence="2" type="ORF">S01H1_61359</name>
</gene>
<dbReference type="SUPFAM" id="SSF48310">
    <property type="entry name" value="Aldehyde ferredoxin oxidoreductase, C-terminal domains"/>
    <property type="match status" value="1"/>
</dbReference>
<comment type="caution">
    <text evidence="2">The sequence shown here is derived from an EMBL/GenBank/DDBJ whole genome shotgun (WGS) entry which is preliminary data.</text>
</comment>
<dbReference type="GO" id="GO:0009055">
    <property type="term" value="F:electron transfer activity"/>
    <property type="evidence" value="ECO:0007669"/>
    <property type="project" value="InterPro"/>
</dbReference>
<dbReference type="InterPro" id="IPR001203">
    <property type="entry name" value="OxRdtase_Ald_Fedxn_C"/>
</dbReference>
<dbReference type="InterPro" id="IPR013985">
    <property type="entry name" value="Ald_Fedxn_OxRdtase_dom3"/>
</dbReference>
<dbReference type="PANTHER" id="PTHR30038">
    <property type="entry name" value="ALDEHYDE FERREDOXIN OXIDOREDUCTASE"/>
    <property type="match status" value="1"/>
</dbReference>
<evidence type="ECO:0000313" key="2">
    <source>
        <dbReference type="EMBL" id="GAG33461.1"/>
    </source>
</evidence>
<dbReference type="InterPro" id="IPR051919">
    <property type="entry name" value="W-dependent_AOR"/>
</dbReference>
<sequence>EVGQGTTLGRILGEGAAVTARAFGISRVPVVKGQAVPAHDPRVENGTGVTYCTSPMSDHTAGAVLFRQPTPAEAVKASKQVQINVAMVDSLGLCYIAFTERAYPMEKVTEIVNAQCGLDLSYEDMQEMGKAVLKEERAFSLKAGFAPSADRLPEFFKEEPSPPSNFVFDVPDSEIDSFWDF</sequence>
<feature type="non-terminal residue" evidence="2">
    <location>
        <position position="1"/>
    </location>
</feature>
<dbReference type="GO" id="GO:0016625">
    <property type="term" value="F:oxidoreductase activity, acting on the aldehyde or oxo group of donors, iron-sulfur protein as acceptor"/>
    <property type="evidence" value="ECO:0007669"/>
    <property type="project" value="InterPro"/>
</dbReference>
<reference evidence="2" key="1">
    <citation type="journal article" date="2014" name="Front. Microbiol.">
        <title>High frequency of phylogenetically diverse reductive dehalogenase-homologous genes in deep subseafloor sedimentary metagenomes.</title>
        <authorList>
            <person name="Kawai M."/>
            <person name="Futagami T."/>
            <person name="Toyoda A."/>
            <person name="Takaki Y."/>
            <person name="Nishi S."/>
            <person name="Hori S."/>
            <person name="Arai W."/>
            <person name="Tsubouchi T."/>
            <person name="Morono Y."/>
            <person name="Uchiyama I."/>
            <person name="Ito T."/>
            <person name="Fujiyama A."/>
            <person name="Inagaki F."/>
            <person name="Takami H."/>
        </authorList>
    </citation>
    <scope>NUCLEOTIDE SEQUENCE</scope>
    <source>
        <strain evidence="2">Expedition CK06-06</strain>
    </source>
</reference>
<dbReference type="InterPro" id="IPR036021">
    <property type="entry name" value="Tungsten_al_ferr_oxy-like_C"/>
</dbReference>
<protein>
    <recommendedName>
        <fullName evidence="1">Aldehyde ferredoxin oxidoreductase C-terminal domain-containing protein</fullName>
    </recommendedName>
</protein>
<dbReference type="PANTHER" id="PTHR30038:SF0">
    <property type="entry name" value="TUNGSTEN-CONTAINING ALDEHYDE FERREDOXIN OXIDOREDUCTASE"/>
    <property type="match status" value="1"/>
</dbReference>
<dbReference type="GO" id="GO:0051536">
    <property type="term" value="F:iron-sulfur cluster binding"/>
    <property type="evidence" value="ECO:0007669"/>
    <property type="project" value="InterPro"/>
</dbReference>
<organism evidence="2">
    <name type="scientific">marine sediment metagenome</name>
    <dbReference type="NCBI Taxonomy" id="412755"/>
    <lineage>
        <taxon>unclassified sequences</taxon>
        <taxon>metagenomes</taxon>
        <taxon>ecological metagenomes</taxon>
    </lineage>
</organism>
<proteinExistence type="predicted"/>
<feature type="domain" description="Aldehyde ferredoxin oxidoreductase C-terminal" evidence="1">
    <location>
        <begin position="3"/>
        <end position="162"/>
    </location>
</feature>
<evidence type="ECO:0000259" key="1">
    <source>
        <dbReference type="Pfam" id="PF01314"/>
    </source>
</evidence>
<dbReference type="EMBL" id="BARS01040228">
    <property type="protein sequence ID" value="GAG33461.1"/>
    <property type="molecule type" value="Genomic_DNA"/>
</dbReference>
<dbReference type="Gene3D" id="1.10.599.10">
    <property type="entry name" value="Aldehyde Ferredoxin Oxidoreductase Protein, subunit A, domain 3"/>
    <property type="match status" value="1"/>
</dbReference>
<dbReference type="Pfam" id="PF01314">
    <property type="entry name" value="AFOR_C"/>
    <property type="match status" value="1"/>
</dbReference>
<accession>X0Y9E6</accession>
<dbReference type="AlphaFoldDB" id="X0Y9E6"/>
<name>X0Y9E6_9ZZZZ</name>